<dbReference type="PANTHER" id="PTHR12159:SF9">
    <property type="entry name" value="G_T MISMATCH-SPECIFIC THYMINE DNA GLYCOSYLASE"/>
    <property type="match status" value="1"/>
</dbReference>
<evidence type="ECO:0000313" key="6">
    <source>
        <dbReference type="Proteomes" id="UP000193040"/>
    </source>
</evidence>
<organism evidence="5 6">
    <name type="scientific">Mycobacterium simiae</name>
    <name type="common">Mycobacterium habana</name>
    <dbReference type="NCBI Taxonomy" id="1784"/>
    <lineage>
        <taxon>Bacteria</taxon>
        <taxon>Bacillati</taxon>
        <taxon>Actinomycetota</taxon>
        <taxon>Actinomycetes</taxon>
        <taxon>Mycobacteriales</taxon>
        <taxon>Mycobacteriaceae</taxon>
        <taxon>Mycobacterium</taxon>
        <taxon>Mycobacterium simiae complex</taxon>
    </lineage>
</organism>
<dbReference type="Proteomes" id="UP000193040">
    <property type="component" value="Unassembled WGS sequence"/>
</dbReference>
<dbReference type="Gene3D" id="3.40.470.10">
    <property type="entry name" value="Uracil-DNA glycosylase-like domain"/>
    <property type="match status" value="1"/>
</dbReference>
<keyword evidence="3" id="KW-0234">DNA repair</keyword>
<evidence type="ECO:0000259" key="4">
    <source>
        <dbReference type="Pfam" id="PF03167"/>
    </source>
</evidence>
<dbReference type="NCBIfam" id="NF007570">
    <property type="entry name" value="PRK10201.1"/>
    <property type="match status" value="1"/>
</dbReference>
<protein>
    <submittedName>
        <fullName evidence="5">Double-stranded uracil-DNA glycosylase</fullName>
    </submittedName>
</protein>
<dbReference type="SUPFAM" id="SSF52141">
    <property type="entry name" value="Uracil-DNA glycosylase-like"/>
    <property type="match status" value="1"/>
</dbReference>
<comment type="caution">
    <text evidence="5">The sequence shown here is derived from an EMBL/GenBank/DDBJ whole genome shotgun (WGS) entry which is preliminary data.</text>
</comment>
<keyword evidence="1" id="KW-0227">DNA damage</keyword>
<name>A0A1X0YB74_MYCSI</name>
<dbReference type="GO" id="GO:0008263">
    <property type="term" value="F:pyrimidine-specific mismatch base pair DNA N-glycosylase activity"/>
    <property type="evidence" value="ECO:0007669"/>
    <property type="project" value="TreeGrafter"/>
</dbReference>
<dbReference type="InterPro" id="IPR036895">
    <property type="entry name" value="Uracil-DNA_glycosylase-like_sf"/>
</dbReference>
<accession>A0A1X0YB74</accession>
<dbReference type="GO" id="GO:0006285">
    <property type="term" value="P:base-excision repair, AP site formation"/>
    <property type="evidence" value="ECO:0007669"/>
    <property type="project" value="InterPro"/>
</dbReference>
<dbReference type="PANTHER" id="PTHR12159">
    <property type="entry name" value="G/T AND G/U MISMATCH-SPECIFIC DNA GLYCOSYLASE"/>
    <property type="match status" value="1"/>
</dbReference>
<dbReference type="CDD" id="cd10028">
    <property type="entry name" value="UDG-F2_TDG_MUG"/>
    <property type="match status" value="1"/>
</dbReference>
<dbReference type="InterPro" id="IPR015637">
    <property type="entry name" value="MUG/TDG"/>
</dbReference>
<evidence type="ECO:0000256" key="3">
    <source>
        <dbReference type="ARBA" id="ARBA00023204"/>
    </source>
</evidence>
<dbReference type="EMBL" id="MZZM01000013">
    <property type="protein sequence ID" value="ORJ62343.1"/>
    <property type="molecule type" value="Genomic_DNA"/>
</dbReference>
<evidence type="ECO:0000256" key="1">
    <source>
        <dbReference type="ARBA" id="ARBA00022763"/>
    </source>
</evidence>
<dbReference type="Pfam" id="PF03167">
    <property type="entry name" value="UDG"/>
    <property type="match status" value="1"/>
</dbReference>
<proteinExistence type="predicted"/>
<feature type="domain" description="Uracil-DNA glycosylase-like" evidence="4">
    <location>
        <begin position="10"/>
        <end position="163"/>
    </location>
</feature>
<dbReference type="AlphaFoldDB" id="A0A1X0YB74"/>
<evidence type="ECO:0000256" key="2">
    <source>
        <dbReference type="ARBA" id="ARBA00022801"/>
    </source>
</evidence>
<evidence type="ECO:0000313" key="5">
    <source>
        <dbReference type="EMBL" id="ORJ62343.1"/>
    </source>
</evidence>
<keyword evidence="2" id="KW-0378">Hydrolase</keyword>
<dbReference type="InterPro" id="IPR005122">
    <property type="entry name" value="Uracil-DNA_glycosylase-like"/>
</dbReference>
<keyword evidence="6" id="KW-1185">Reference proteome</keyword>
<sequence length="184" mass="20426">MVGYRPDILARGLDVVFCGINPASTAVVDGHNFSNRSNRFWSVLHLAGFTDTRLLPADERRLLDYGCGITAVVDRPTRRASDVSAEEFRRARPEFEAKMRRYSPRVIAFLGKRAVTAMTGDSGIGWGRYAPGFAGTNAWVLPNPSGLNRAFALDDLVRAYAELRCALEQSGPRRLHPPPRVQPR</sequence>
<reference evidence="5 6" key="1">
    <citation type="submission" date="2017-03" db="EMBL/GenBank/DDBJ databases">
        <title>Genomic insights into Mycobacterium simiae human colonization.</title>
        <authorList>
            <person name="Steffani J.L."/>
            <person name="Brunck M.E."/>
            <person name="Cruz E."/>
            <person name="Montiel R."/>
            <person name="Barona F."/>
        </authorList>
    </citation>
    <scope>NUCLEOTIDE SEQUENCE [LARGE SCALE GENOMIC DNA]</scope>
    <source>
        <strain evidence="5 6">MsiGto</strain>
    </source>
</reference>
<gene>
    <name evidence="5" type="ORF">B5M45_07670</name>
</gene>
<dbReference type="GO" id="GO:0004844">
    <property type="term" value="F:uracil DNA N-glycosylase activity"/>
    <property type="evidence" value="ECO:0007669"/>
    <property type="project" value="TreeGrafter"/>
</dbReference>